<dbReference type="InterPro" id="IPR012472">
    <property type="entry name" value="MCP1_TM"/>
</dbReference>
<feature type="transmembrane region" description="Helical" evidence="11">
    <location>
        <begin position="148"/>
        <end position="168"/>
    </location>
</feature>
<evidence type="ECO:0000256" key="9">
    <source>
        <dbReference type="PROSITE-ProRule" id="PRU00958"/>
    </source>
</evidence>
<dbReference type="EMBL" id="JBFXLR010000060">
    <property type="protein sequence ID" value="KAL2841057.1"/>
    <property type="molecule type" value="Genomic_DNA"/>
</dbReference>
<dbReference type="Pfam" id="PF02005">
    <property type="entry name" value="TRM"/>
    <property type="match status" value="2"/>
</dbReference>
<dbReference type="SUPFAM" id="SSF53335">
    <property type="entry name" value="S-adenosyl-L-methionine-dependent methyltransferases"/>
    <property type="match status" value="1"/>
</dbReference>
<dbReference type="PROSITE" id="PS51626">
    <property type="entry name" value="SAM_MT_TRM1"/>
    <property type="match status" value="1"/>
</dbReference>
<organism evidence="13 14">
    <name type="scientific">Aspergillus pseudodeflectus</name>
    <dbReference type="NCBI Taxonomy" id="176178"/>
    <lineage>
        <taxon>Eukaryota</taxon>
        <taxon>Fungi</taxon>
        <taxon>Dikarya</taxon>
        <taxon>Ascomycota</taxon>
        <taxon>Pezizomycotina</taxon>
        <taxon>Eurotiomycetes</taxon>
        <taxon>Eurotiomycetidae</taxon>
        <taxon>Eurotiales</taxon>
        <taxon>Aspergillaceae</taxon>
        <taxon>Aspergillus</taxon>
        <taxon>Aspergillus subgen. Nidulantes</taxon>
    </lineage>
</organism>
<evidence type="ECO:0000256" key="8">
    <source>
        <dbReference type="ARBA" id="ARBA00051897"/>
    </source>
</evidence>
<dbReference type="InterPro" id="IPR042296">
    <property type="entry name" value="tRNA_met_Trm1_C"/>
</dbReference>
<feature type="domain" description="Mitochondrial adapter protein MCP1 transmembrane" evidence="12">
    <location>
        <begin position="209"/>
        <end position="335"/>
    </location>
</feature>
<sequence>MASFPSRDDIDTKSILSMQELDPSPVDESFPEVDSDDYLVPKYQPPPNTRNFWWSSVGLRGQNWDSWCEYNRAGLSEVVCHGTFEIEVAGADWKSTIVSAVQRYSTYPPTLFAALHFANTSLIPLATRSVPESDNYLLLTRPIYQAPVLEHVLLTVPIFAHIASGIALRNIRSSRRARLYGAETRDQRHALSFWPRMSFQARLGYAFAPLLATHVLVNRMVPVMVEGGSSGVGLGFVAHGIARSRVFWITYYHIFVFVGVYHILGGWAAWMGWRITTTRKPRGSKKGSLEGHLGPTESEQHIKRRKRMWWNFNKIAALGACVWLAGALWIVGTGGEGTGWEAKGWNEIYSQVPVIGSWLYISTGNNRFRNISQLFTSSPLTMAATPAPNSAGQLVQHNGKDYQVIKEGRAYILKPPTETAATQGNKQDTKHEESQSVFYNPIQQFNRDLTVLAIRVYGEHVMAVHKRNTERRKRKASGAARGRNKKRKREDDEIGAPRPSEPDRNPESGPKEAGIEDKQTTESSQLNPSPPAHQFTILDALSASGLRALRYASEIPFVTRVVANDLSSQAIQSMKQNIEYNGLGNLIQTNNGDARLYMYSRLKPVNPQRTDEVGKFDVIDLDPYGTAAPFLDAAVQGIKDEGLLCVTCTDAGVWASNGYPEKAFSLYGGVPIKGSHSHEGGLRLILNAVAMAAAKYGLATEPLLSLSIDYYARLFVRIHRSPAEVKFTSGNTMLVYNCDSGCGAWTTQPLTSTKQKLDKKGNPMFHFGFAQAPSADIKCEHCNTKTHLSGPMWAGPLHHPHFVQKILDLLPQVDKEVYQTKDRIEGMLTTALEEDLSLELSPEESRNQPATPAANNEEAAGQFDELSPIIPRANPALREPYPLYFTLSSLSKVLRTTTVPEEAFHGAVRGLGYKCTRSHAKANTVRTNAPWAVIWEIMREWVRQKAPPIKEGTLKPGSAGATIMAKSRPTNADDSKLYSLKSELISAAESGKDLSDLITKVEAALYRSGARETLAASCTNATESQSQSQPNGSDAPSQTQVLESQTADSAHPPGNSIPASELKVVFDESLGREARPMKRLVRYQLNPRANWGPLSRASS</sequence>
<dbReference type="NCBIfam" id="TIGR00308">
    <property type="entry name" value="TRM1"/>
    <property type="match status" value="1"/>
</dbReference>
<keyword evidence="4 9" id="KW-0949">S-adenosyl-L-methionine</keyword>
<feature type="transmembrane region" description="Helical" evidence="11">
    <location>
        <begin position="203"/>
        <end position="221"/>
    </location>
</feature>
<evidence type="ECO:0000313" key="14">
    <source>
        <dbReference type="Proteomes" id="UP001610444"/>
    </source>
</evidence>
<keyword evidence="6 9" id="KW-0694">RNA-binding</keyword>
<evidence type="ECO:0000256" key="4">
    <source>
        <dbReference type="ARBA" id="ARBA00022691"/>
    </source>
</evidence>
<keyword evidence="2 9" id="KW-0489">Methyltransferase</keyword>
<feature type="region of interest" description="Disordered" evidence="10">
    <location>
        <begin position="466"/>
        <end position="532"/>
    </location>
</feature>
<keyword evidence="11" id="KW-0812">Transmembrane</keyword>
<evidence type="ECO:0000313" key="13">
    <source>
        <dbReference type="EMBL" id="KAL2841057.1"/>
    </source>
</evidence>
<dbReference type="CDD" id="cd02440">
    <property type="entry name" value="AdoMet_MTases"/>
    <property type="match status" value="1"/>
</dbReference>
<dbReference type="Gene3D" id="3.30.56.70">
    <property type="entry name" value="N2,N2-dimethylguanosine tRNA methyltransferase, C-terminal domain"/>
    <property type="match status" value="1"/>
</dbReference>
<gene>
    <name evidence="13" type="ORF">BJX68DRAFT_258225</name>
</gene>
<comment type="caution">
    <text evidence="13">The sequence shown here is derived from an EMBL/GenBank/DDBJ whole genome shotgun (WGS) entry which is preliminary data.</text>
</comment>
<keyword evidence="5 9" id="KW-0819">tRNA processing</keyword>
<feature type="compositionally biased region" description="Basic and acidic residues" evidence="10">
    <location>
        <begin position="500"/>
        <end position="520"/>
    </location>
</feature>
<dbReference type="PANTHER" id="PTHR10631:SF3">
    <property type="entry name" value="TRNA (GUANINE(26)-N(2))-DIMETHYLTRANSFERASE"/>
    <property type="match status" value="1"/>
</dbReference>
<feature type="compositionally biased region" description="Basic residues" evidence="10">
    <location>
        <begin position="466"/>
        <end position="488"/>
    </location>
</feature>
<dbReference type="PANTHER" id="PTHR10631">
    <property type="entry name" value="N 2 ,N 2 -DIMETHYLGUANOSINE TRNA METHYLTRANSFERASE"/>
    <property type="match status" value="1"/>
</dbReference>
<evidence type="ECO:0000259" key="12">
    <source>
        <dbReference type="Pfam" id="PF07950"/>
    </source>
</evidence>
<dbReference type="InterPro" id="IPR002905">
    <property type="entry name" value="Trm1"/>
</dbReference>
<evidence type="ECO:0000256" key="6">
    <source>
        <dbReference type="ARBA" id="ARBA00022884"/>
    </source>
</evidence>
<dbReference type="InterPro" id="IPR034804">
    <property type="entry name" value="SQR/QFR_C/D"/>
</dbReference>
<evidence type="ECO:0000256" key="10">
    <source>
        <dbReference type="SAM" id="MobiDB-lite"/>
    </source>
</evidence>
<evidence type="ECO:0000256" key="2">
    <source>
        <dbReference type="ARBA" id="ARBA00022603"/>
    </source>
</evidence>
<keyword evidence="14" id="KW-1185">Reference proteome</keyword>
<keyword evidence="11" id="KW-1133">Transmembrane helix</keyword>
<accession>A0ABR4JLZ6</accession>
<feature type="transmembrane region" description="Helical" evidence="11">
    <location>
        <begin position="312"/>
        <end position="331"/>
    </location>
</feature>
<dbReference type="EC" id="2.1.1.216" evidence="7"/>
<dbReference type="RefSeq" id="XP_070894352.1">
    <property type="nucleotide sequence ID" value="XM_071043497.1"/>
</dbReference>
<feature type="region of interest" description="Disordered" evidence="10">
    <location>
        <begin position="1017"/>
        <end position="1061"/>
    </location>
</feature>
<evidence type="ECO:0000256" key="1">
    <source>
        <dbReference type="ARBA" id="ARBA00022555"/>
    </source>
</evidence>
<dbReference type="InterPro" id="IPR029063">
    <property type="entry name" value="SAM-dependent_MTases_sf"/>
</dbReference>
<name>A0ABR4JLZ6_9EURO</name>
<comment type="catalytic activity">
    <reaction evidence="8">
        <text>guanosine(26) in tRNA + 2 S-adenosyl-L-methionine = N(2)-dimethylguanosine(26) in tRNA + 2 S-adenosyl-L-homocysteine + 2 H(+)</text>
        <dbReference type="Rhea" id="RHEA:43140"/>
        <dbReference type="Rhea" id="RHEA-COMP:10359"/>
        <dbReference type="Rhea" id="RHEA-COMP:10360"/>
        <dbReference type="ChEBI" id="CHEBI:15378"/>
        <dbReference type="ChEBI" id="CHEBI:57856"/>
        <dbReference type="ChEBI" id="CHEBI:59789"/>
        <dbReference type="ChEBI" id="CHEBI:74269"/>
        <dbReference type="ChEBI" id="CHEBI:74513"/>
        <dbReference type="EC" id="2.1.1.216"/>
    </reaction>
</comment>
<proteinExistence type="inferred from homology"/>
<dbReference type="SUPFAM" id="SSF81343">
    <property type="entry name" value="Fumarate reductase respiratory complex transmembrane subunits"/>
    <property type="match status" value="1"/>
</dbReference>
<dbReference type="GeneID" id="98158661"/>
<protein>
    <recommendedName>
        <fullName evidence="7">tRNA (guanine(26)-N(2))-dimethyltransferase</fullName>
        <ecNumber evidence="7">2.1.1.216</ecNumber>
    </recommendedName>
</protein>
<reference evidence="13 14" key="1">
    <citation type="submission" date="2024-07" db="EMBL/GenBank/DDBJ databases">
        <title>Section-level genome sequencing and comparative genomics of Aspergillus sections Usti and Cavernicolus.</title>
        <authorList>
            <consortium name="Lawrence Berkeley National Laboratory"/>
            <person name="Nybo J.L."/>
            <person name="Vesth T.C."/>
            <person name="Theobald S."/>
            <person name="Frisvad J.C."/>
            <person name="Larsen T.O."/>
            <person name="Kjaerboelling I."/>
            <person name="Rothschild-Mancinelli K."/>
            <person name="Lyhne E.K."/>
            <person name="Kogle M.E."/>
            <person name="Barry K."/>
            <person name="Clum A."/>
            <person name="Na H."/>
            <person name="Ledsgaard L."/>
            <person name="Lin J."/>
            <person name="Lipzen A."/>
            <person name="Kuo A."/>
            <person name="Riley R."/>
            <person name="Mondo S."/>
            <person name="LaButti K."/>
            <person name="Haridas S."/>
            <person name="Pangalinan J."/>
            <person name="Salamov A.A."/>
            <person name="Simmons B.A."/>
            <person name="Magnuson J.K."/>
            <person name="Chen J."/>
            <person name="Drula E."/>
            <person name="Henrissat B."/>
            <person name="Wiebenga A."/>
            <person name="Lubbers R.J."/>
            <person name="Gomes A.C."/>
            <person name="Macurrencykelacurrency M.R."/>
            <person name="Stajich J."/>
            <person name="Grigoriev I.V."/>
            <person name="Mortensen U.H."/>
            <person name="De vries R.P."/>
            <person name="Baker S.E."/>
            <person name="Andersen M.R."/>
        </authorList>
    </citation>
    <scope>NUCLEOTIDE SEQUENCE [LARGE SCALE GENOMIC DNA]</scope>
    <source>
        <strain evidence="13 14">CBS 756.74</strain>
    </source>
</reference>
<dbReference type="Pfam" id="PF07950">
    <property type="entry name" value="MCP1_TM"/>
    <property type="match status" value="1"/>
</dbReference>
<evidence type="ECO:0000256" key="7">
    <source>
        <dbReference type="ARBA" id="ARBA00039099"/>
    </source>
</evidence>
<feature type="compositionally biased region" description="Polar residues" evidence="10">
    <location>
        <begin position="1017"/>
        <end position="1048"/>
    </location>
</feature>
<feature type="transmembrane region" description="Helical" evidence="11">
    <location>
        <begin position="251"/>
        <end position="273"/>
    </location>
</feature>
<keyword evidence="3 9" id="KW-0808">Transferase</keyword>
<evidence type="ECO:0000256" key="3">
    <source>
        <dbReference type="ARBA" id="ARBA00022679"/>
    </source>
</evidence>
<feature type="compositionally biased region" description="Basic and acidic residues" evidence="10">
    <location>
        <begin position="1"/>
        <end position="12"/>
    </location>
</feature>
<keyword evidence="1 9" id="KW-0820">tRNA-binding</keyword>
<comment type="similarity">
    <text evidence="9">Belongs to the class I-like SAM-binding methyltransferase superfamily. Trm1 family.</text>
</comment>
<feature type="region of interest" description="Disordered" evidence="10">
    <location>
        <begin position="1"/>
        <end position="32"/>
    </location>
</feature>
<evidence type="ECO:0000256" key="11">
    <source>
        <dbReference type="SAM" id="Phobius"/>
    </source>
</evidence>
<feature type="compositionally biased region" description="Low complexity" evidence="10">
    <location>
        <begin position="849"/>
        <end position="860"/>
    </location>
</feature>
<evidence type="ECO:0000256" key="5">
    <source>
        <dbReference type="ARBA" id="ARBA00022694"/>
    </source>
</evidence>
<keyword evidence="11" id="KW-0472">Membrane</keyword>
<dbReference type="Proteomes" id="UP001610444">
    <property type="component" value="Unassembled WGS sequence"/>
</dbReference>
<feature type="region of interest" description="Disordered" evidence="10">
    <location>
        <begin position="837"/>
        <end position="862"/>
    </location>
</feature>
<dbReference type="Gene3D" id="3.40.50.150">
    <property type="entry name" value="Vaccinia Virus protein VP39"/>
    <property type="match status" value="1"/>
</dbReference>